<dbReference type="PRINTS" id="PR00853">
    <property type="entry name" value="XPGRADSUPER"/>
</dbReference>
<keyword evidence="4" id="KW-0227">DNA damage</keyword>
<dbReference type="InterPro" id="IPR006084">
    <property type="entry name" value="XPG/Rad2"/>
</dbReference>
<feature type="domain" description="XPG N-terminal" evidence="8">
    <location>
        <begin position="1"/>
        <end position="98"/>
    </location>
</feature>
<dbReference type="Gene3D" id="3.40.50.1010">
    <property type="entry name" value="5'-nuclease"/>
    <property type="match status" value="1"/>
</dbReference>
<feature type="compositionally biased region" description="Basic and acidic residues" evidence="7">
    <location>
        <begin position="585"/>
        <end position="599"/>
    </location>
</feature>
<dbReference type="InterPro" id="IPR029060">
    <property type="entry name" value="PIN-like_dom_sf"/>
</dbReference>
<keyword evidence="10" id="KW-1185">Reference proteome</keyword>
<dbReference type="PANTHER" id="PTHR16171:SF7">
    <property type="entry name" value="DNA REPAIR PROTEIN RAD2"/>
    <property type="match status" value="1"/>
</dbReference>
<name>A0ABQ9B636_9ROSI</name>
<evidence type="ECO:0000256" key="1">
    <source>
        <dbReference type="ARBA" id="ARBA00004123"/>
    </source>
</evidence>
<evidence type="ECO:0000256" key="7">
    <source>
        <dbReference type="SAM" id="MobiDB-lite"/>
    </source>
</evidence>
<comment type="caution">
    <text evidence="9">The sequence shown here is derived from an EMBL/GenBank/DDBJ whole genome shotgun (WGS) entry which is preliminary data.</text>
</comment>
<feature type="region of interest" description="Disordered" evidence="7">
    <location>
        <begin position="520"/>
        <end position="607"/>
    </location>
</feature>
<evidence type="ECO:0000313" key="9">
    <source>
        <dbReference type="EMBL" id="KAJ6372092.1"/>
    </source>
</evidence>
<evidence type="ECO:0000256" key="5">
    <source>
        <dbReference type="ARBA" id="ARBA00023204"/>
    </source>
</evidence>
<comment type="similarity">
    <text evidence="2">Belongs to the XPG/RAD2 endonuclease family. XPG subfamily.</text>
</comment>
<feature type="compositionally biased region" description="Basic and acidic residues" evidence="7">
    <location>
        <begin position="700"/>
        <end position="714"/>
    </location>
</feature>
<keyword evidence="3" id="KW-0540">Nuclease</keyword>
<evidence type="ECO:0000256" key="3">
    <source>
        <dbReference type="ARBA" id="ARBA00022759"/>
    </source>
</evidence>
<dbReference type="Gene3D" id="6.10.250.1630">
    <property type="match status" value="1"/>
</dbReference>
<feature type="compositionally biased region" description="Basic and acidic residues" evidence="7">
    <location>
        <begin position="410"/>
        <end position="423"/>
    </location>
</feature>
<dbReference type="InterPro" id="IPR006085">
    <property type="entry name" value="XPG_DNA_repair_N"/>
</dbReference>
<dbReference type="InterPro" id="IPR001044">
    <property type="entry name" value="XPG/Rad2_eukaryotes"/>
</dbReference>
<dbReference type="PANTHER" id="PTHR16171">
    <property type="entry name" value="DNA REPAIR PROTEIN COMPLEMENTING XP-G CELLS-RELATED"/>
    <property type="match status" value="1"/>
</dbReference>
<dbReference type="Proteomes" id="UP001141253">
    <property type="component" value="Chromosome 17"/>
</dbReference>
<feature type="compositionally biased region" description="Polar residues" evidence="7">
    <location>
        <begin position="552"/>
        <end position="573"/>
    </location>
</feature>
<evidence type="ECO:0000313" key="10">
    <source>
        <dbReference type="Proteomes" id="UP001141253"/>
    </source>
</evidence>
<proteinExistence type="inferred from homology"/>
<dbReference type="InterPro" id="IPR019974">
    <property type="entry name" value="XPG_CS"/>
</dbReference>
<feature type="compositionally biased region" description="Acidic residues" evidence="7">
    <location>
        <begin position="537"/>
        <end position="547"/>
    </location>
</feature>
<dbReference type="PROSITE" id="PS00841">
    <property type="entry name" value="XPG_1"/>
    <property type="match status" value="1"/>
</dbReference>
<dbReference type="Pfam" id="PF00752">
    <property type="entry name" value="XPG_N"/>
    <property type="match status" value="1"/>
</dbReference>
<sequence length="812" mass="89772">MGVQGLWDLLAPVGRRVSVETLAGKKLAIDASIWLVQFMKAMRDDKGDMVRNAHLLGFFRRICKLLYLRTKPVFVFDGATPALKRRTVIARRRLRENARAKIRKTAEKLLLNQLKSMRLKELAKDLEKQNAANKKGKQTKILEENKRVPEKLDEMLAASIAAEECGRLNNNASTSAAAAVEERDRDGDGDEEMILSEKHKNNTKGKEILSDHTDIEGSNMGRDHVAAENCNQEKLDELLAASMVVEEEGSDDDEEMILPHGKVDPAVLAALPPSMQLDLLVQMREKLIAENRQRYQKVKKVPEKFSELQIQAYLKTVAFRREINQVQKAAAGNDVGGVQASRIASEANREFIFSSSFSGDKELLTTAGVKRRKGCEQQKEPVKQPSSYFVAGVASICKSNTATGSAQDESSSRSLDDDVETYHDERGRTRVRAMGMCMTRDLQRNLDLMKEIEKEKTVSVNTPSTRSVNNRNKIGATRGFPNENHNGESSHGIDGNSANLNKMNEQSLLSNETSYLKKPVETASAGNSTSRRSADDSASDSDWEEGIVEGKANSSPNDVDLRTNPSLKVSNVSDDSEVEWMEGDSDIHDKSSYPAESKRKPVSKGTLEEEAALQDAIRRSLNDLVVEKFFQSQSSPENIKTSGEYASNDREVECVEVDSDVHDKSSYPAKLRNQVSGGSIEDEAGLQDAIMRSFIDLRSEKSIHSESDPKKKDATQQSKSISEILGFENLGDAGEVNISQAVPYVGSQSKAHNLDDVVMLKNESCESLVHSNSAQISQDVDKRENGCRGMPSLESIGPFGSKEEPLEFGTCF</sequence>
<protein>
    <recommendedName>
        <fullName evidence="8">XPG N-terminal domain-containing protein</fullName>
    </recommendedName>
</protein>
<organism evidence="9 10">
    <name type="scientific">Salix suchowensis</name>
    <dbReference type="NCBI Taxonomy" id="1278906"/>
    <lineage>
        <taxon>Eukaryota</taxon>
        <taxon>Viridiplantae</taxon>
        <taxon>Streptophyta</taxon>
        <taxon>Embryophyta</taxon>
        <taxon>Tracheophyta</taxon>
        <taxon>Spermatophyta</taxon>
        <taxon>Magnoliopsida</taxon>
        <taxon>eudicotyledons</taxon>
        <taxon>Gunneridae</taxon>
        <taxon>Pentapetalae</taxon>
        <taxon>rosids</taxon>
        <taxon>fabids</taxon>
        <taxon>Malpighiales</taxon>
        <taxon>Salicaceae</taxon>
        <taxon>Saliceae</taxon>
        <taxon>Salix</taxon>
    </lineage>
</organism>
<reference evidence="9" key="1">
    <citation type="submission" date="2022-10" db="EMBL/GenBank/DDBJ databases">
        <authorList>
            <person name="Hyden B.L."/>
            <person name="Feng K."/>
            <person name="Yates T."/>
            <person name="Jawdy S."/>
            <person name="Smart L.B."/>
            <person name="Muchero W."/>
        </authorList>
    </citation>
    <scope>NUCLEOTIDE SEQUENCE</scope>
    <source>
        <tissue evidence="9">Shoot tip</tissue>
    </source>
</reference>
<dbReference type="SUPFAM" id="SSF88723">
    <property type="entry name" value="PIN domain-like"/>
    <property type="match status" value="1"/>
</dbReference>
<feature type="compositionally biased region" description="Acidic residues" evidence="7">
    <location>
        <begin position="574"/>
        <end position="584"/>
    </location>
</feature>
<gene>
    <name evidence="9" type="ORF">OIU77_002419</name>
</gene>
<feature type="region of interest" description="Disordered" evidence="7">
    <location>
        <begin position="454"/>
        <end position="500"/>
    </location>
</feature>
<evidence type="ECO:0000256" key="2">
    <source>
        <dbReference type="ARBA" id="ARBA00005283"/>
    </source>
</evidence>
<feature type="compositionally biased region" description="Polar residues" evidence="7">
    <location>
        <begin position="458"/>
        <end position="472"/>
    </location>
</feature>
<dbReference type="SMART" id="SM00485">
    <property type="entry name" value="XPGN"/>
    <property type="match status" value="1"/>
</dbReference>
<dbReference type="EMBL" id="JAPFFI010000013">
    <property type="protein sequence ID" value="KAJ6372092.1"/>
    <property type="molecule type" value="Genomic_DNA"/>
</dbReference>
<evidence type="ECO:0000259" key="8">
    <source>
        <dbReference type="SMART" id="SM00485"/>
    </source>
</evidence>
<feature type="region of interest" description="Disordered" evidence="7">
    <location>
        <begin position="700"/>
        <end position="719"/>
    </location>
</feature>
<keyword evidence="6" id="KW-0539">Nucleus</keyword>
<dbReference type="PRINTS" id="PR00066">
    <property type="entry name" value="XRODRMPGMNTG"/>
</dbReference>
<reference evidence="9" key="2">
    <citation type="journal article" date="2023" name="Int. J. Mol. Sci.">
        <title>De Novo Assembly and Annotation of 11 Diverse Shrub Willow (Salix) Genomes Reveals Novel Gene Organization in Sex-Linked Regions.</title>
        <authorList>
            <person name="Hyden B."/>
            <person name="Feng K."/>
            <person name="Yates T.B."/>
            <person name="Jawdy S."/>
            <person name="Cereghino C."/>
            <person name="Smart L.B."/>
            <person name="Muchero W."/>
        </authorList>
    </citation>
    <scope>NUCLEOTIDE SEQUENCE</scope>
    <source>
        <tissue evidence="9">Shoot tip</tissue>
    </source>
</reference>
<evidence type="ECO:0000256" key="6">
    <source>
        <dbReference type="ARBA" id="ARBA00023242"/>
    </source>
</evidence>
<accession>A0ABQ9B636</accession>
<evidence type="ECO:0000256" key="4">
    <source>
        <dbReference type="ARBA" id="ARBA00022763"/>
    </source>
</evidence>
<comment type="subcellular location">
    <subcellularLocation>
        <location evidence="1">Nucleus</location>
    </subcellularLocation>
</comment>
<keyword evidence="3" id="KW-0255">Endonuclease</keyword>
<dbReference type="CDD" id="cd09868">
    <property type="entry name" value="PIN_XPG_RAD2"/>
    <property type="match status" value="1"/>
</dbReference>
<keyword evidence="3" id="KW-0378">Hydrolase</keyword>
<feature type="region of interest" description="Disordered" evidence="7">
    <location>
        <begin position="791"/>
        <end position="812"/>
    </location>
</feature>
<keyword evidence="5" id="KW-0234">DNA repair</keyword>
<feature type="region of interest" description="Disordered" evidence="7">
    <location>
        <begin position="401"/>
        <end position="423"/>
    </location>
</feature>